<name>A0A371G8M5_MUCPR</name>
<feature type="transmembrane region" description="Helical" evidence="1">
    <location>
        <begin position="251"/>
        <end position="269"/>
    </location>
</feature>
<feature type="transmembrane region" description="Helical" evidence="1">
    <location>
        <begin position="195"/>
        <end position="216"/>
    </location>
</feature>
<evidence type="ECO:0000256" key="1">
    <source>
        <dbReference type="SAM" id="Phobius"/>
    </source>
</evidence>
<accession>A0A371G8M5</accession>
<organism evidence="2 3">
    <name type="scientific">Mucuna pruriens</name>
    <name type="common">Velvet bean</name>
    <name type="synonym">Dolichos pruriens</name>
    <dbReference type="NCBI Taxonomy" id="157652"/>
    <lineage>
        <taxon>Eukaryota</taxon>
        <taxon>Viridiplantae</taxon>
        <taxon>Streptophyta</taxon>
        <taxon>Embryophyta</taxon>
        <taxon>Tracheophyta</taxon>
        <taxon>Spermatophyta</taxon>
        <taxon>Magnoliopsida</taxon>
        <taxon>eudicotyledons</taxon>
        <taxon>Gunneridae</taxon>
        <taxon>Pentapetalae</taxon>
        <taxon>rosids</taxon>
        <taxon>fabids</taxon>
        <taxon>Fabales</taxon>
        <taxon>Fabaceae</taxon>
        <taxon>Papilionoideae</taxon>
        <taxon>50 kb inversion clade</taxon>
        <taxon>NPAAA clade</taxon>
        <taxon>indigoferoid/millettioid clade</taxon>
        <taxon>Phaseoleae</taxon>
        <taxon>Mucuna</taxon>
    </lineage>
</organism>
<dbReference type="Pfam" id="PF03647">
    <property type="entry name" value="Tmemb_14"/>
    <property type="match status" value="1"/>
</dbReference>
<dbReference type="GO" id="GO:0009706">
    <property type="term" value="C:chloroplast inner membrane"/>
    <property type="evidence" value="ECO:0007669"/>
    <property type="project" value="TreeGrafter"/>
</dbReference>
<dbReference type="STRING" id="157652.A0A371G8M5"/>
<dbReference type="PANTHER" id="PTHR12668:SF43">
    <property type="entry name" value="TRANSMEMBRANE PROTEIN 14 HOMOLOG"/>
    <property type="match status" value="1"/>
</dbReference>
<dbReference type="AlphaFoldDB" id="A0A371G8M5"/>
<keyword evidence="1" id="KW-1133">Transmembrane helix</keyword>
<dbReference type="GO" id="GO:0015245">
    <property type="term" value="F:fatty acid transmembrane transporter activity"/>
    <property type="evidence" value="ECO:0007669"/>
    <property type="project" value="TreeGrafter"/>
</dbReference>
<protein>
    <submittedName>
        <fullName evidence="2">Protein FATTY ACID EXPORT 3, chloroplastic</fullName>
    </submittedName>
</protein>
<reference evidence="2" key="1">
    <citation type="submission" date="2018-05" db="EMBL/GenBank/DDBJ databases">
        <title>Draft genome of Mucuna pruriens seed.</title>
        <authorList>
            <person name="Nnadi N.E."/>
            <person name="Vos R."/>
            <person name="Hasami M.H."/>
            <person name="Devisetty U.K."/>
            <person name="Aguiy J.C."/>
        </authorList>
    </citation>
    <scope>NUCLEOTIDE SEQUENCE [LARGE SCALE GENOMIC DNA]</scope>
    <source>
        <strain evidence="2">JCA_2017</strain>
    </source>
</reference>
<dbReference type="OrthoDB" id="768548at2759"/>
<comment type="caution">
    <text evidence="2">The sequence shown here is derived from an EMBL/GenBank/DDBJ whole genome shotgun (WGS) entry which is preliminary data.</text>
</comment>
<dbReference type="InterPro" id="IPR005349">
    <property type="entry name" value="TMEM14"/>
</dbReference>
<feature type="transmembrane region" description="Helical" evidence="1">
    <location>
        <begin position="168"/>
        <end position="188"/>
    </location>
</feature>
<feature type="transmembrane region" description="Helical" evidence="1">
    <location>
        <begin position="222"/>
        <end position="239"/>
    </location>
</feature>
<proteinExistence type="predicted"/>
<evidence type="ECO:0000313" key="3">
    <source>
        <dbReference type="Proteomes" id="UP000257109"/>
    </source>
</evidence>
<keyword evidence="3" id="KW-1185">Reference proteome</keyword>
<feature type="non-terminal residue" evidence="2">
    <location>
        <position position="1"/>
    </location>
</feature>
<gene>
    <name evidence="2" type="primary">FAX3</name>
    <name evidence="2" type="ORF">CR513_31703</name>
</gene>
<evidence type="ECO:0000313" key="2">
    <source>
        <dbReference type="EMBL" id="RDX86897.1"/>
    </source>
</evidence>
<keyword evidence="1" id="KW-0812">Transmembrane</keyword>
<dbReference type="PANTHER" id="PTHR12668">
    <property type="entry name" value="TRANSMEMBRANE PROTEIN 14, 15"/>
    <property type="match status" value="1"/>
</dbReference>
<dbReference type="EMBL" id="QJKJ01006381">
    <property type="protein sequence ID" value="RDX86897.1"/>
    <property type="molecule type" value="Genomic_DNA"/>
</dbReference>
<keyword evidence="1" id="KW-0472">Membrane</keyword>
<sequence length="365" mass="40533">MSLRLESVWCLNPKRSHPRYSIIPNLRTNPHSLFAPPRILTLRLTTTTSFLAFAAPREEGAEIEEENKKNDRRIGAEESWKQALDTFREQASKIREASQESYELYSEKAILVLKDAAEELRVTAKEIGEEGKQFLAEAAENSPEVKDIIETFTSPNDNLGQISQLRDFYVGVPYGLVLSVGGFVSFMVTGSIAALRFGIVLGGVLLALSVSSLSLFCECDGFVFVGLAAIASILFLREIRLLAAEILRNNNFVYICSGAVVAFYVYRLVLEHKQQNASNLENGAENYVIDTSTYCGVQPSFELEYHELVLPLNVTLASLVSFPFANGILVEKSVLSRLKVLFYKQEQSSFTMPVIGDMMGGTRVS</sequence>
<feature type="transmembrane region" description="Helical" evidence="1">
    <location>
        <begin position="308"/>
        <end position="329"/>
    </location>
</feature>
<dbReference type="Proteomes" id="UP000257109">
    <property type="component" value="Unassembled WGS sequence"/>
</dbReference>